<dbReference type="SUPFAM" id="SSF52540">
    <property type="entry name" value="P-loop containing nucleoside triphosphate hydrolases"/>
    <property type="match status" value="1"/>
</dbReference>
<evidence type="ECO:0000313" key="7">
    <source>
        <dbReference type="EMBL" id="MDV5822492.1"/>
    </source>
</evidence>
<keyword evidence="1" id="KW-0813">Transport</keyword>
<dbReference type="PANTHER" id="PTHR42794">
    <property type="entry name" value="HEMIN IMPORT ATP-BINDING PROTEIN HMUV"/>
    <property type="match status" value="1"/>
</dbReference>
<evidence type="ECO:0000256" key="5">
    <source>
        <dbReference type="ARBA" id="ARBA00037066"/>
    </source>
</evidence>
<dbReference type="InterPro" id="IPR003593">
    <property type="entry name" value="AAA+_ATPase"/>
</dbReference>
<dbReference type="PANTHER" id="PTHR42794:SF1">
    <property type="entry name" value="HEMIN IMPORT ATP-BINDING PROTEIN HMUV"/>
    <property type="match status" value="1"/>
</dbReference>
<dbReference type="Pfam" id="PF00005">
    <property type="entry name" value="ABC_tran"/>
    <property type="match status" value="1"/>
</dbReference>
<evidence type="ECO:0000256" key="3">
    <source>
        <dbReference type="ARBA" id="ARBA00022840"/>
    </source>
</evidence>
<evidence type="ECO:0000256" key="2">
    <source>
        <dbReference type="ARBA" id="ARBA00022741"/>
    </source>
</evidence>
<reference evidence="8" key="1">
    <citation type="journal article" date="2022" name="J Environ Chem Eng">
        <title>Biodegradation of petroleum oil using a constructed nonpathogenic and heavy metal-tolerant bacterial consortium isolated from marine sponges.</title>
        <authorList>
            <person name="Dechsakulwatana C."/>
            <person name="Rungsihiranrut A."/>
            <person name="Muangchinda C."/>
            <person name="Ningthoujam R."/>
            <person name="Klankeo P."/>
            <person name="Pinyakong O."/>
        </authorList>
    </citation>
    <scope>NUCLEOTIDE SEQUENCE [LARGE SCALE GENOMIC DNA]</scope>
    <source>
        <strain evidence="8">MO2-4</strain>
    </source>
</reference>
<keyword evidence="4" id="KW-1278">Translocase</keyword>
<comment type="function">
    <text evidence="5">Part of the ABC transporter complex HmuTUV involved in hemin import. Responsible for energy coupling to the transport system.</text>
</comment>
<feature type="domain" description="ABC transporter" evidence="6">
    <location>
        <begin position="4"/>
        <end position="239"/>
    </location>
</feature>
<dbReference type="Gene3D" id="3.40.50.300">
    <property type="entry name" value="P-loop containing nucleotide triphosphate hydrolases"/>
    <property type="match status" value="1"/>
</dbReference>
<keyword evidence="8" id="KW-1185">Reference proteome</keyword>
<evidence type="ECO:0000259" key="6">
    <source>
        <dbReference type="PROSITE" id="PS50893"/>
    </source>
</evidence>
<dbReference type="EMBL" id="JAPTHD010000001">
    <property type="protein sequence ID" value="MDV5822492.1"/>
    <property type="molecule type" value="Genomic_DNA"/>
</dbReference>
<organism evidence="7 8">
    <name type="scientific">Sphingobium naphthae</name>
    <dbReference type="NCBI Taxonomy" id="1886786"/>
    <lineage>
        <taxon>Bacteria</taxon>
        <taxon>Pseudomonadati</taxon>
        <taxon>Pseudomonadota</taxon>
        <taxon>Alphaproteobacteria</taxon>
        <taxon>Sphingomonadales</taxon>
        <taxon>Sphingomonadaceae</taxon>
        <taxon>Sphingobium</taxon>
    </lineage>
</organism>
<evidence type="ECO:0000256" key="1">
    <source>
        <dbReference type="ARBA" id="ARBA00022448"/>
    </source>
</evidence>
<gene>
    <name evidence="7" type="ORF">O0R41_02600</name>
</gene>
<comment type="caution">
    <text evidence="7">The sequence shown here is derived from an EMBL/GenBank/DDBJ whole genome shotgun (WGS) entry which is preliminary data.</text>
</comment>
<keyword evidence="2" id="KW-0547">Nucleotide-binding</keyword>
<keyword evidence="3 7" id="KW-0067">ATP-binding</keyword>
<evidence type="ECO:0000313" key="8">
    <source>
        <dbReference type="Proteomes" id="UP001185984"/>
    </source>
</evidence>
<dbReference type="PROSITE" id="PS00211">
    <property type="entry name" value="ABC_TRANSPORTER_1"/>
    <property type="match status" value="1"/>
</dbReference>
<dbReference type="PROSITE" id="PS50893">
    <property type="entry name" value="ABC_TRANSPORTER_2"/>
    <property type="match status" value="1"/>
</dbReference>
<proteinExistence type="predicted"/>
<accession>A0ABU3ZSM1</accession>
<name>A0ABU3ZSM1_9SPHN</name>
<dbReference type="GO" id="GO:0005524">
    <property type="term" value="F:ATP binding"/>
    <property type="evidence" value="ECO:0007669"/>
    <property type="project" value="UniProtKB-KW"/>
</dbReference>
<dbReference type="SMART" id="SM00382">
    <property type="entry name" value="AAA"/>
    <property type="match status" value="1"/>
</dbReference>
<dbReference type="InterPro" id="IPR017871">
    <property type="entry name" value="ABC_transporter-like_CS"/>
</dbReference>
<dbReference type="RefSeq" id="WP_317515670.1">
    <property type="nucleotide sequence ID" value="NZ_JAPTHD010000001.1"/>
</dbReference>
<dbReference type="InterPro" id="IPR027417">
    <property type="entry name" value="P-loop_NTPase"/>
</dbReference>
<dbReference type="InterPro" id="IPR003439">
    <property type="entry name" value="ABC_transporter-like_ATP-bd"/>
</dbReference>
<evidence type="ECO:0000256" key="4">
    <source>
        <dbReference type="ARBA" id="ARBA00022967"/>
    </source>
</evidence>
<sequence length="260" mass="27447">MVTLSLDNVSVNLGRRPVLNAVTATLAPGELIGIVGPNGAGKSTLVRSLLGLLRPVGGMVALDGQAVADMPRRQVARAIAYLPQGQTLHWPLSVERLVALGRLPHLGPMSLISAGDYAAIEDAMARADVLGLRDRIATELSGGERARVLLARALAVEAPGLIADEPLASLDPGHQIDVLELLTREAQAGCMVVSVLHDLTMAARYCDRLLLLNGGRLVADGKPLDVLTPERLRSVYGITARIEDAGGWPSIVPLRRDVPA</sequence>
<protein>
    <submittedName>
        <fullName evidence="7">ABC transporter ATP-binding protein</fullName>
    </submittedName>
</protein>
<dbReference type="Proteomes" id="UP001185984">
    <property type="component" value="Unassembled WGS sequence"/>
</dbReference>